<accession>A0A1L8CFU2</accession>
<dbReference type="EMBL" id="BDDX01000001">
    <property type="protein sequence ID" value="GAT90063.1"/>
    <property type="molecule type" value="Genomic_DNA"/>
</dbReference>
<organism evidence="1 2">
    <name type="scientific">Apilactobacillus kunkeei</name>
    <dbReference type="NCBI Taxonomy" id="148814"/>
    <lineage>
        <taxon>Bacteria</taxon>
        <taxon>Bacillati</taxon>
        <taxon>Bacillota</taxon>
        <taxon>Bacilli</taxon>
        <taxon>Lactobacillales</taxon>
        <taxon>Lactobacillaceae</taxon>
        <taxon>Apilactobacillus</taxon>
    </lineage>
</organism>
<dbReference type="Proteomes" id="UP000186588">
    <property type="component" value="Unassembled WGS sequence"/>
</dbReference>
<gene>
    <name evidence="1" type="primary">xtmB</name>
    <name evidence="1" type="ORF">FF306_00154</name>
</gene>
<dbReference type="InterPro" id="IPR027417">
    <property type="entry name" value="P-loop_NTPase"/>
</dbReference>
<dbReference type="Gene3D" id="3.30.420.280">
    <property type="match status" value="1"/>
</dbReference>
<name>A0A1L8CFU2_9LACO</name>
<protein>
    <submittedName>
        <fullName evidence="1">Phage terminase large subunit</fullName>
    </submittedName>
</protein>
<dbReference type="Pfam" id="PF03237">
    <property type="entry name" value="Terminase_6N"/>
    <property type="match status" value="1"/>
</dbReference>
<dbReference type="AlphaFoldDB" id="A0A1L8CFU2"/>
<dbReference type="NCBIfam" id="TIGR01547">
    <property type="entry name" value="phage_term_2"/>
    <property type="match status" value="1"/>
</dbReference>
<dbReference type="InterPro" id="IPR006437">
    <property type="entry name" value="Phage_terminase_lsu"/>
</dbReference>
<reference evidence="1 2" key="1">
    <citation type="journal article" date="2016" name="Syst. Appl. Microbiol.">
        <title>Genomic characterization of a fructophilic bee symbiont Lactobacillus kunkeei reveals its niche-specific adaptation.</title>
        <authorList>
            <person name="Maeno S."/>
            <person name="Tanizawa Y."/>
            <person name="Kanesaki Y."/>
            <person name="Kubota E."/>
            <person name="Kumar H."/>
            <person name="Dicks L."/>
            <person name="Salminen S."/>
            <person name="Nakagawa J."/>
            <person name="Arita M."/>
            <person name="Endo A."/>
        </authorList>
    </citation>
    <scope>NUCLEOTIDE SEQUENCE [LARGE SCALE GENOMIC DNA]</scope>
    <source>
        <strain evidence="1 2">FF30-6</strain>
    </source>
</reference>
<evidence type="ECO:0000313" key="1">
    <source>
        <dbReference type="EMBL" id="GAT90063.1"/>
    </source>
</evidence>
<dbReference type="RefSeq" id="WP_094750423.1">
    <property type="nucleotide sequence ID" value="NZ_BDDX01000001.1"/>
</dbReference>
<evidence type="ECO:0000313" key="2">
    <source>
        <dbReference type="Proteomes" id="UP000186588"/>
    </source>
</evidence>
<comment type="caution">
    <text evidence="1">The sequence shown here is derived from an EMBL/GenBank/DDBJ whole genome shotgun (WGS) entry which is preliminary data.</text>
</comment>
<sequence>MSVEYTPPSAKQMFILKWSFDPKWKNKNAFIADGSIRTGKTMWMSQAFIYWAMSNFDGMDFIIAGKTIASLKRNVIKPLENYLRPRGYNIIERQSDNKMIINYGGVTNTFYWFGGKDESSQDLVQGLTAAGCYFDEVALMPESFVNQATGRCLSVEGHKYWFNCNPSNPYHWFKRHWIDDLKSKKAIRLRFSMNDNPILTQQMIDDASAMYSGAFYKRFILGEWVSADGLVYSNFDEETMIRDVPDGVSITTYIVSADYGIYHPMVFILWGKGTDGIWYALDTYYYDGDEHQLQKTDEQYADDFVHFLHGIKPQGIIMDPSASSMIKALQLRGYKVVKANNDVNNGIRVTQMRMDDGSIKFTNKMQPLFKELKTYSWDAKAAEKGKDQVIKKFDHECDALRYFCMKVLRPKEDKNNGVQMYKDF</sequence>
<dbReference type="Gene3D" id="3.40.50.300">
    <property type="entry name" value="P-loop containing nucleotide triphosphate hydrolases"/>
    <property type="match status" value="1"/>
</dbReference>
<proteinExistence type="predicted"/>